<proteinExistence type="predicted"/>
<evidence type="ECO:0000313" key="2">
    <source>
        <dbReference type="Proteomes" id="UP000736335"/>
    </source>
</evidence>
<sequence length="246" mass="28332">MECYCGFVKRRAVRSRAHPYASIYRRILEIAQLNVTSLKYGLRKKLKLNGKGSKMIKDRFSEYPHYKLLAPRKRLKVNEGLRRQLADLIITRCSPDFGKHKIHMTTARKYIPDQLMEWGRAQLPGGGDMVKGSALINENRPARHTCCFVRYESLVDRNASNNLPEDLVTETFFAQLLRIVRLDIPPSPELYHLKSETVLLAHVVTCNTTQNEVNQWKYSSMGKTHLSGPLYPNNYQCTEPTPQSTH</sequence>
<reference evidence="1" key="2">
    <citation type="submission" date="2020-11" db="EMBL/GenBank/DDBJ databases">
        <authorList>
            <consortium name="DOE Joint Genome Institute"/>
            <person name="Kuo A."/>
            <person name="Miyauchi S."/>
            <person name="Kiss E."/>
            <person name="Drula E."/>
            <person name="Kohler A."/>
            <person name="Sanchez-Garcia M."/>
            <person name="Andreopoulos B."/>
            <person name="Barry K.W."/>
            <person name="Bonito G."/>
            <person name="Buee M."/>
            <person name="Carver A."/>
            <person name="Chen C."/>
            <person name="Cichocki N."/>
            <person name="Clum A."/>
            <person name="Culley D."/>
            <person name="Crous P.W."/>
            <person name="Fauchery L."/>
            <person name="Girlanda M."/>
            <person name="Hayes R."/>
            <person name="Keri Z."/>
            <person name="Labutti K."/>
            <person name="Lipzen A."/>
            <person name="Lombard V."/>
            <person name="Magnuson J."/>
            <person name="Maillard F."/>
            <person name="Morin E."/>
            <person name="Murat C."/>
            <person name="Nolan M."/>
            <person name="Ohm R."/>
            <person name="Pangilinan J."/>
            <person name="Pereira M."/>
            <person name="Perotto S."/>
            <person name="Peter M."/>
            <person name="Riley R."/>
            <person name="Sitrit Y."/>
            <person name="Stielow B."/>
            <person name="Szollosi G."/>
            <person name="Zifcakova L."/>
            <person name="Stursova M."/>
            <person name="Spatafora J.W."/>
            <person name="Tedersoo L."/>
            <person name="Vaario L.-M."/>
            <person name="Yamada A."/>
            <person name="Yan M."/>
            <person name="Wang P."/>
            <person name="Xu J."/>
            <person name="Bruns T."/>
            <person name="Baldrian P."/>
            <person name="Vilgalys R."/>
            <person name="Henrissat B."/>
            <person name="Grigoriev I.V."/>
            <person name="Hibbett D."/>
            <person name="Nagy L.G."/>
            <person name="Martin F.M."/>
        </authorList>
    </citation>
    <scope>NUCLEOTIDE SEQUENCE</scope>
    <source>
        <strain evidence="1">UH-Tt-Lm1</strain>
    </source>
</reference>
<organism evidence="1 2">
    <name type="scientific">Thelephora terrestris</name>
    <dbReference type="NCBI Taxonomy" id="56493"/>
    <lineage>
        <taxon>Eukaryota</taxon>
        <taxon>Fungi</taxon>
        <taxon>Dikarya</taxon>
        <taxon>Basidiomycota</taxon>
        <taxon>Agaricomycotina</taxon>
        <taxon>Agaricomycetes</taxon>
        <taxon>Thelephorales</taxon>
        <taxon>Thelephoraceae</taxon>
        <taxon>Thelephora</taxon>
    </lineage>
</organism>
<dbReference type="Proteomes" id="UP000736335">
    <property type="component" value="Unassembled WGS sequence"/>
</dbReference>
<name>A0A9P6HF37_9AGAM</name>
<dbReference type="OrthoDB" id="2404451at2759"/>
<comment type="caution">
    <text evidence="1">The sequence shown here is derived from an EMBL/GenBank/DDBJ whole genome shotgun (WGS) entry which is preliminary data.</text>
</comment>
<evidence type="ECO:0000313" key="1">
    <source>
        <dbReference type="EMBL" id="KAF9785389.1"/>
    </source>
</evidence>
<reference evidence="1" key="1">
    <citation type="journal article" date="2020" name="Nat. Commun.">
        <title>Large-scale genome sequencing of mycorrhizal fungi provides insights into the early evolution of symbiotic traits.</title>
        <authorList>
            <person name="Miyauchi S."/>
            <person name="Kiss E."/>
            <person name="Kuo A."/>
            <person name="Drula E."/>
            <person name="Kohler A."/>
            <person name="Sanchez-Garcia M."/>
            <person name="Morin E."/>
            <person name="Andreopoulos B."/>
            <person name="Barry K.W."/>
            <person name="Bonito G."/>
            <person name="Buee M."/>
            <person name="Carver A."/>
            <person name="Chen C."/>
            <person name="Cichocki N."/>
            <person name="Clum A."/>
            <person name="Culley D."/>
            <person name="Crous P.W."/>
            <person name="Fauchery L."/>
            <person name="Girlanda M."/>
            <person name="Hayes R.D."/>
            <person name="Keri Z."/>
            <person name="LaButti K."/>
            <person name="Lipzen A."/>
            <person name="Lombard V."/>
            <person name="Magnuson J."/>
            <person name="Maillard F."/>
            <person name="Murat C."/>
            <person name="Nolan M."/>
            <person name="Ohm R.A."/>
            <person name="Pangilinan J."/>
            <person name="Pereira M.F."/>
            <person name="Perotto S."/>
            <person name="Peter M."/>
            <person name="Pfister S."/>
            <person name="Riley R."/>
            <person name="Sitrit Y."/>
            <person name="Stielow J.B."/>
            <person name="Szollosi G."/>
            <person name="Zifcakova L."/>
            <person name="Stursova M."/>
            <person name="Spatafora J.W."/>
            <person name="Tedersoo L."/>
            <person name="Vaario L.M."/>
            <person name="Yamada A."/>
            <person name="Yan M."/>
            <person name="Wang P."/>
            <person name="Xu J."/>
            <person name="Bruns T."/>
            <person name="Baldrian P."/>
            <person name="Vilgalys R."/>
            <person name="Dunand C."/>
            <person name="Henrissat B."/>
            <person name="Grigoriev I.V."/>
            <person name="Hibbett D."/>
            <person name="Nagy L.G."/>
            <person name="Martin F.M."/>
        </authorList>
    </citation>
    <scope>NUCLEOTIDE SEQUENCE</scope>
    <source>
        <strain evidence="1">UH-Tt-Lm1</strain>
    </source>
</reference>
<gene>
    <name evidence="1" type="ORF">BJ322DRAFT_1020924</name>
</gene>
<protein>
    <submittedName>
        <fullName evidence="1">Uncharacterized protein</fullName>
    </submittedName>
</protein>
<dbReference type="EMBL" id="WIUZ02000007">
    <property type="protein sequence ID" value="KAF9785389.1"/>
    <property type="molecule type" value="Genomic_DNA"/>
</dbReference>
<accession>A0A9P6HF37</accession>
<keyword evidence="2" id="KW-1185">Reference proteome</keyword>
<dbReference type="AlphaFoldDB" id="A0A9P6HF37"/>